<name>A0AAV4FZV4_9GAST</name>
<dbReference type="Proteomes" id="UP000762676">
    <property type="component" value="Unassembled WGS sequence"/>
</dbReference>
<sequence>MLRWIRRWKREAGGETRILSQSLKRALHQGLNFGSAKDMVDYLSPKLGTEDRKYLLVEPIKRTTLTLGDDVLAIPGTRKYYQFQAKKDYVVQAQQLACFCTACLEGLPERCINRDVVGTYTVHKCKVSSKTEKSWSDVGDFVKLTCKVNKVKKTLYATIRQTLRKRTKNNPQFCAKMVRNLATPRTPEKRRAIRDLFQATPVVADRRKSTSAPAPENGSKKMKKKKNPKKMTNAARLRAMRNLKMAIFYTSSEIVRPLPHKRYTTKRGAAYVRLVTMRGAYKLFRAKNPDVKIGATKFNQLKPRTVRKLGSVNVETCLCLCCQNLR</sequence>
<reference evidence="2 3" key="1">
    <citation type="journal article" date="2021" name="Elife">
        <title>Chloroplast acquisition without the gene transfer in kleptoplastic sea slugs, Plakobranchus ocellatus.</title>
        <authorList>
            <person name="Maeda T."/>
            <person name="Takahashi S."/>
            <person name="Yoshida T."/>
            <person name="Shimamura S."/>
            <person name="Takaki Y."/>
            <person name="Nagai Y."/>
            <person name="Toyoda A."/>
            <person name="Suzuki Y."/>
            <person name="Arimoto A."/>
            <person name="Ishii H."/>
            <person name="Satoh N."/>
            <person name="Nishiyama T."/>
            <person name="Hasebe M."/>
            <person name="Maruyama T."/>
            <person name="Minagawa J."/>
            <person name="Obokata J."/>
            <person name="Shigenobu S."/>
        </authorList>
    </citation>
    <scope>NUCLEOTIDE SEQUENCE [LARGE SCALE GENOMIC DNA]</scope>
</reference>
<dbReference type="AlphaFoldDB" id="A0AAV4FZV4"/>
<evidence type="ECO:0000256" key="1">
    <source>
        <dbReference type="SAM" id="MobiDB-lite"/>
    </source>
</evidence>
<feature type="compositionally biased region" description="Basic residues" evidence="1">
    <location>
        <begin position="220"/>
        <end position="229"/>
    </location>
</feature>
<comment type="caution">
    <text evidence="2">The sequence shown here is derived from an EMBL/GenBank/DDBJ whole genome shotgun (WGS) entry which is preliminary data.</text>
</comment>
<protein>
    <recommendedName>
        <fullName evidence="4">60S ribosomal protein L28</fullName>
    </recommendedName>
</protein>
<evidence type="ECO:0008006" key="4">
    <source>
        <dbReference type="Google" id="ProtNLM"/>
    </source>
</evidence>
<dbReference type="EMBL" id="BMAT01008146">
    <property type="protein sequence ID" value="GFR78852.1"/>
    <property type="molecule type" value="Genomic_DNA"/>
</dbReference>
<feature type="region of interest" description="Disordered" evidence="1">
    <location>
        <begin position="204"/>
        <end position="232"/>
    </location>
</feature>
<gene>
    <name evidence="2" type="ORF">ElyMa_004005400</name>
</gene>
<proteinExistence type="predicted"/>
<accession>A0AAV4FZV4</accession>
<evidence type="ECO:0000313" key="3">
    <source>
        <dbReference type="Proteomes" id="UP000762676"/>
    </source>
</evidence>
<organism evidence="2 3">
    <name type="scientific">Elysia marginata</name>
    <dbReference type="NCBI Taxonomy" id="1093978"/>
    <lineage>
        <taxon>Eukaryota</taxon>
        <taxon>Metazoa</taxon>
        <taxon>Spiralia</taxon>
        <taxon>Lophotrochozoa</taxon>
        <taxon>Mollusca</taxon>
        <taxon>Gastropoda</taxon>
        <taxon>Heterobranchia</taxon>
        <taxon>Euthyneura</taxon>
        <taxon>Panpulmonata</taxon>
        <taxon>Sacoglossa</taxon>
        <taxon>Placobranchoidea</taxon>
        <taxon>Plakobranchidae</taxon>
        <taxon>Elysia</taxon>
    </lineage>
</organism>
<evidence type="ECO:0000313" key="2">
    <source>
        <dbReference type="EMBL" id="GFR78852.1"/>
    </source>
</evidence>
<keyword evidence="3" id="KW-1185">Reference proteome</keyword>